<dbReference type="HOGENOM" id="CLU_069356_12_9_6"/>
<gene>
    <name evidence="4" type="ORF">S7S_10980</name>
</gene>
<dbReference type="InterPro" id="IPR009057">
    <property type="entry name" value="Homeodomain-like_sf"/>
</dbReference>
<evidence type="ECO:0000259" key="3">
    <source>
        <dbReference type="PROSITE" id="PS50977"/>
    </source>
</evidence>
<evidence type="ECO:0000256" key="2">
    <source>
        <dbReference type="PROSITE-ProRule" id="PRU00335"/>
    </source>
</evidence>
<dbReference type="Pfam" id="PF00440">
    <property type="entry name" value="TetR_N"/>
    <property type="match status" value="1"/>
</dbReference>
<dbReference type="PRINTS" id="PR00455">
    <property type="entry name" value="HTHTETR"/>
</dbReference>
<dbReference type="PROSITE" id="PS01081">
    <property type="entry name" value="HTH_TETR_1"/>
    <property type="match status" value="1"/>
</dbReference>
<evidence type="ECO:0000313" key="5">
    <source>
        <dbReference type="Proteomes" id="UP000006764"/>
    </source>
</evidence>
<feature type="DNA-binding region" description="H-T-H motif" evidence="2">
    <location>
        <begin position="30"/>
        <end position="49"/>
    </location>
</feature>
<dbReference type="PROSITE" id="PS50977">
    <property type="entry name" value="HTH_TETR_2"/>
    <property type="match status" value="1"/>
</dbReference>
<protein>
    <submittedName>
        <fullName evidence="4">Transcriptional regulator</fullName>
    </submittedName>
</protein>
<feature type="domain" description="HTH tetR-type" evidence="3">
    <location>
        <begin position="7"/>
        <end position="67"/>
    </location>
</feature>
<dbReference type="AlphaFoldDB" id="A0A0B4XQ88"/>
<dbReference type="InterPro" id="IPR023772">
    <property type="entry name" value="DNA-bd_HTH_TetR-type_CS"/>
</dbReference>
<dbReference type="EMBL" id="CP004387">
    <property type="protein sequence ID" value="AJD48608.1"/>
    <property type="molecule type" value="Genomic_DNA"/>
</dbReference>
<name>A0A0B4XQ88_9GAMM</name>
<dbReference type="Proteomes" id="UP000006764">
    <property type="component" value="Chromosome"/>
</dbReference>
<dbReference type="InterPro" id="IPR036271">
    <property type="entry name" value="Tet_transcr_reg_TetR-rel_C_sf"/>
</dbReference>
<dbReference type="STRING" id="391936.S7S_10980"/>
<dbReference type="KEGG" id="apac:S7S_10980"/>
<dbReference type="OrthoDB" id="116240at2"/>
<sequence length="202" mass="22121">MTKLTSTERHRQIIDAALRCFAEHGVEATTIDMIRAASGASVGSLYHRFGNKEGLAAEVYIAGLRDFRARLAQATDAAGTAREAVAAIVGANIDWISAHPDWARFVFNHRVVLSQADREAEFSAEVADANKRLWQRFYSLPGAAALSSRDSGLHHSLLAGPVHDYARQWLEGRRKRSPAALRELFVRAGWAAMQACGATDPH</sequence>
<dbReference type="InterPro" id="IPR050109">
    <property type="entry name" value="HTH-type_TetR-like_transc_reg"/>
</dbReference>
<accession>A0A0B4XQ88</accession>
<dbReference type="SUPFAM" id="SSF46689">
    <property type="entry name" value="Homeodomain-like"/>
    <property type="match status" value="1"/>
</dbReference>
<dbReference type="InterPro" id="IPR001647">
    <property type="entry name" value="HTH_TetR"/>
</dbReference>
<reference evidence="4 5" key="1">
    <citation type="journal article" date="2012" name="J. Bacteriol.">
        <title>Genome sequence of an alkane-degrading bacterium, Alcanivorax pacificus type strain W11-5, isolated from deep sea sediment.</title>
        <authorList>
            <person name="Lai Q."/>
            <person name="Shao Z."/>
        </authorList>
    </citation>
    <scope>NUCLEOTIDE SEQUENCE [LARGE SCALE GENOMIC DNA]</scope>
    <source>
        <strain evidence="4 5">W11-5</strain>
    </source>
</reference>
<dbReference type="SUPFAM" id="SSF48498">
    <property type="entry name" value="Tetracyclin repressor-like, C-terminal domain"/>
    <property type="match status" value="1"/>
</dbReference>
<dbReference type="RefSeq" id="WP_008737218.1">
    <property type="nucleotide sequence ID" value="NZ_CP004387.1"/>
</dbReference>
<dbReference type="PANTHER" id="PTHR30055:SF187">
    <property type="entry name" value="TRANSCRIPTIONAL REGULATORY PROTEIN"/>
    <property type="match status" value="1"/>
</dbReference>
<dbReference type="Gene3D" id="1.10.357.10">
    <property type="entry name" value="Tetracycline Repressor, domain 2"/>
    <property type="match status" value="1"/>
</dbReference>
<keyword evidence="5" id="KW-1185">Reference proteome</keyword>
<dbReference type="GO" id="GO:0003700">
    <property type="term" value="F:DNA-binding transcription factor activity"/>
    <property type="evidence" value="ECO:0007669"/>
    <property type="project" value="TreeGrafter"/>
</dbReference>
<keyword evidence="1 2" id="KW-0238">DNA-binding</keyword>
<organism evidence="4 5">
    <name type="scientific">Isoalcanivorax pacificus W11-5</name>
    <dbReference type="NCBI Taxonomy" id="391936"/>
    <lineage>
        <taxon>Bacteria</taxon>
        <taxon>Pseudomonadati</taxon>
        <taxon>Pseudomonadota</taxon>
        <taxon>Gammaproteobacteria</taxon>
        <taxon>Oceanospirillales</taxon>
        <taxon>Alcanivoracaceae</taxon>
        <taxon>Isoalcanivorax</taxon>
    </lineage>
</organism>
<evidence type="ECO:0000256" key="1">
    <source>
        <dbReference type="ARBA" id="ARBA00023125"/>
    </source>
</evidence>
<proteinExistence type="predicted"/>
<dbReference type="GO" id="GO:0000976">
    <property type="term" value="F:transcription cis-regulatory region binding"/>
    <property type="evidence" value="ECO:0007669"/>
    <property type="project" value="TreeGrafter"/>
</dbReference>
<evidence type="ECO:0000313" key="4">
    <source>
        <dbReference type="EMBL" id="AJD48608.1"/>
    </source>
</evidence>
<dbReference type="PANTHER" id="PTHR30055">
    <property type="entry name" value="HTH-TYPE TRANSCRIPTIONAL REGULATOR RUTR"/>
    <property type="match status" value="1"/>
</dbReference>